<feature type="region of interest" description="Disordered" evidence="1">
    <location>
        <begin position="231"/>
        <end position="252"/>
    </location>
</feature>
<feature type="compositionally biased region" description="Polar residues" evidence="1">
    <location>
        <begin position="22"/>
        <end position="37"/>
    </location>
</feature>
<dbReference type="AlphaFoldDB" id="A0AAN9TAW7"/>
<evidence type="ECO:0000313" key="3">
    <source>
        <dbReference type="Proteomes" id="UP001367676"/>
    </source>
</evidence>
<feature type="compositionally biased region" description="Basic and acidic residues" evidence="1">
    <location>
        <begin position="48"/>
        <end position="58"/>
    </location>
</feature>
<organism evidence="2 3">
    <name type="scientific">Parthenolecanium corni</name>
    <dbReference type="NCBI Taxonomy" id="536013"/>
    <lineage>
        <taxon>Eukaryota</taxon>
        <taxon>Metazoa</taxon>
        <taxon>Ecdysozoa</taxon>
        <taxon>Arthropoda</taxon>
        <taxon>Hexapoda</taxon>
        <taxon>Insecta</taxon>
        <taxon>Pterygota</taxon>
        <taxon>Neoptera</taxon>
        <taxon>Paraneoptera</taxon>
        <taxon>Hemiptera</taxon>
        <taxon>Sternorrhyncha</taxon>
        <taxon>Coccoidea</taxon>
        <taxon>Coccidae</taxon>
        <taxon>Parthenolecanium</taxon>
    </lineage>
</organism>
<evidence type="ECO:0000313" key="2">
    <source>
        <dbReference type="EMBL" id="KAK7580628.1"/>
    </source>
</evidence>
<protein>
    <submittedName>
        <fullName evidence="2">Uncharacterized protein</fullName>
    </submittedName>
</protein>
<keyword evidence="3" id="KW-1185">Reference proteome</keyword>
<sequence>MLCPLVQNGKSLCYVKAEKLSDNSTGESSTTQENNQITKRRRTSASDGNKDPEGCREDNYVTINAEYSNFAESNRFAEDWDADDEGAEAEDEERLVPQNLLPEDFEELVTVEVRSDQDYLPTIVMSKFSRDMLRGALKEVKRSPKKLYTVMDLITEIDQTLKIEEDIDIALKDRSTLKKIEKITYLSRTELEGILLEEPKLDTDKNISVDYCYKGDFQNCRLTSKRRIIGERRQHKDTSTATIQGPVSSAEASTQAHGPRIWFRAAHGFNRSPAASIFFG</sequence>
<dbReference type="EMBL" id="JBBCAQ010000034">
    <property type="protein sequence ID" value="KAK7580628.1"/>
    <property type="molecule type" value="Genomic_DNA"/>
</dbReference>
<evidence type="ECO:0000256" key="1">
    <source>
        <dbReference type="SAM" id="MobiDB-lite"/>
    </source>
</evidence>
<proteinExistence type="predicted"/>
<feature type="compositionally biased region" description="Polar residues" evidence="1">
    <location>
        <begin position="239"/>
        <end position="252"/>
    </location>
</feature>
<reference evidence="2 3" key="1">
    <citation type="submission" date="2024-03" db="EMBL/GenBank/DDBJ databases">
        <title>Adaptation during the transition from Ophiocordyceps entomopathogen to insect associate is accompanied by gene loss and intensified selection.</title>
        <authorList>
            <person name="Ward C.M."/>
            <person name="Onetto C.A."/>
            <person name="Borneman A.R."/>
        </authorList>
    </citation>
    <scope>NUCLEOTIDE SEQUENCE [LARGE SCALE GENOMIC DNA]</scope>
    <source>
        <strain evidence="2">AWRI1</strain>
        <tissue evidence="2">Single Adult Female</tissue>
    </source>
</reference>
<feature type="region of interest" description="Disordered" evidence="1">
    <location>
        <begin position="20"/>
        <end position="58"/>
    </location>
</feature>
<gene>
    <name evidence="2" type="ORF">V9T40_001257</name>
</gene>
<dbReference type="Proteomes" id="UP001367676">
    <property type="component" value="Unassembled WGS sequence"/>
</dbReference>
<name>A0AAN9TAW7_9HEMI</name>
<comment type="caution">
    <text evidence="2">The sequence shown here is derived from an EMBL/GenBank/DDBJ whole genome shotgun (WGS) entry which is preliminary data.</text>
</comment>
<accession>A0AAN9TAW7</accession>